<dbReference type="EMBL" id="ML996092">
    <property type="protein sequence ID" value="KAF2149132.1"/>
    <property type="molecule type" value="Genomic_DNA"/>
</dbReference>
<evidence type="ECO:0000256" key="5">
    <source>
        <dbReference type="ARBA" id="ARBA00022801"/>
    </source>
</evidence>
<dbReference type="PANTHER" id="PTHR47966">
    <property type="entry name" value="BETA-SITE APP-CLEAVING ENZYME, ISOFORM A-RELATED"/>
    <property type="match status" value="1"/>
</dbReference>
<dbReference type="CDD" id="cd05474">
    <property type="entry name" value="SAP_like"/>
    <property type="match status" value="1"/>
</dbReference>
<evidence type="ECO:0000256" key="8">
    <source>
        <dbReference type="RuleBase" id="RU000454"/>
    </source>
</evidence>
<evidence type="ECO:0000256" key="1">
    <source>
        <dbReference type="ARBA" id="ARBA00007447"/>
    </source>
</evidence>
<feature type="active site" evidence="6">
    <location>
        <position position="77"/>
    </location>
</feature>
<accession>A0A9P4IWI8</accession>
<sequence>MSLICLLCIATFFATVKATTTGTLALHFQRGAQDDSLHYFRRRQGNSVAESLTWNRASYYINISLGTPPQDMVVVLDTGSSDLWVPALGSAACKANKENGCSINGAFDSSKSSTYNYRNSGFQIGYADDGTLTGDYVLETFAMDGATMSKTLFGLATAGDFATTISGIMGVGYDTNEAGVQSLGLDAYPNIIDELVENGVIHSRTYSLYLNDLANGHGTILFGGVDRAKYTGNLALVDIQPNAETGSYDTFTVVLSKITFTIGGQTGTMSLPTGGLAVLLDSGTTLTYLPEDLATAVYQGLGVSLDAENGPVLPCGVDTSDATFTFMFGSDSGVPIEVNLGQFVLPFPNGFKAPSIKGQPACMFGIRSISSVPDGDSTFLFGDSFLRSVYVVYDLDNNQIGLAPTKFDVTENDPQAIGLGTYQTTNSIPGATIVPGQVSIRQTNTDFQIFGGVDATTSAAKASGPSVSATQYSATFAGVNNGALSTTSITASATTASNSPQRNSVAKLMTSMSGLVMSCLITLIAIL</sequence>
<keyword evidence="5 8" id="KW-0378">Hydrolase</keyword>
<comment type="caution">
    <text evidence="11">The sequence shown here is derived from an EMBL/GenBank/DDBJ whole genome shotgun (WGS) entry which is preliminary data.</text>
</comment>
<keyword evidence="7" id="KW-1015">Disulfide bond</keyword>
<dbReference type="PROSITE" id="PS51767">
    <property type="entry name" value="PEPTIDASE_A1"/>
    <property type="match status" value="1"/>
</dbReference>
<dbReference type="InterPro" id="IPR001461">
    <property type="entry name" value="Aspartic_peptidase_A1"/>
</dbReference>
<evidence type="ECO:0000313" key="12">
    <source>
        <dbReference type="Proteomes" id="UP000799439"/>
    </source>
</evidence>
<dbReference type="AlphaFoldDB" id="A0A9P4IWI8"/>
<dbReference type="PANTHER" id="PTHR47966:SF65">
    <property type="entry name" value="ASPARTIC-TYPE ENDOPEPTIDASE"/>
    <property type="match status" value="1"/>
</dbReference>
<feature type="disulfide bond" evidence="7">
    <location>
        <begin position="315"/>
        <end position="362"/>
    </location>
</feature>
<keyword evidence="2 8" id="KW-0645">Protease</keyword>
<feature type="active site" evidence="6">
    <location>
        <position position="281"/>
    </location>
</feature>
<dbReference type="OrthoDB" id="771136at2759"/>
<evidence type="ECO:0000256" key="6">
    <source>
        <dbReference type="PIRSR" id="PIRSR601461-1"/>
    </source>
</evidence>
<dbReference type="InterPro" id="IPR033876">
    <property type="entry name" value="SAP-like"/>
</dbReference>
<dbReference type="Pfam" id="PF00026">
    <property type="entry name" value="Asp"/>
    <property type="match status" value="1"/>
</dbReference>
<feature type="chain" id="PRO_5040410614" evidence="9">
    <location>
        <begin position="19"/>
        <end position="527"/>
    </location>
</feature>
<evidence type="ECO:0000256" key="4">
    <source>
        <dbReference type="ARBA" id="ARBA00022750"/>
    </source>
</evidence>
<evidence type="ECO:0000256" key="3">
    <source>
        <dbReference type="ARBA" id="ARBA00022729"/>
    </source>
</evidence>
<keyword evidence="4 8" id="KW-0064">Aspartyl protease</keyword>
<feature type="domain" description="Peptidase A1" evidence="10">
    <location>
        <begin position="59"/>
        <end position="403"/>
    </location>
</feature>
<dbReference type="InterPro" id="IPR001969">
    <property type="entry name" value="Aspartic_peptidase_AS"/>
</dbReference>
<comment type="similarity">
    <text evidence="1 8">Belongs to the peptidase A1 family.</text>
</comment>
<dbReference type="Gene3D" id="2.40.70.10">
    <property type="entry name" value="Acid Proteases"/>
    <property type="match status" value="2"/>
</dbReference>
<feature type="signal peptide" evidence="9">
    <location>
        <begin position="1"/>
        <end position="18"/>
    </location>
</feature>
<keyword evidence="12" id="KW-1185">Reference proteome</keyword>
<gene>
    <name evidence="11" type="ORF">K461DRAFT_232475</name>
</gene>
<evidence type="ECO:0000256" key="9">
    <source>
        <dbReference type="SAM" id="SignalP"/>
    </source>
</evidence>
<organism evidence="11 12">
    <name type="scientific">Myriangium duriaei CBS 260.36</name>
    <dbReference type="NCBI Taxonomy" id="1168546"/>
    <lineage>
        <taxon>Eukaryota</taxon>
        <taxon>Fungi</taxon>
        <taxon>Dikarya</taxon>
        <taxon>Ascomycota</taxon>
        <taxon>Pezizomycotina</taxon>
        <taxon>Dothideomycetes</taxon>
        <taxon>Dothideomycetidae</taxon>
        <taxon>Myriangiales</taxon>
        <taxon>Myriangiaceae</taxon>
        <taxon>Myriangium</taxon>
    </lineage>
</organism>
<evidence type="ECO:0000256" key="2">
    <source>
        <dbReference type="ARBA" id="ARBA00022670"/>
    </source>
</evidence>
<evidence type="ECO:0000313" key="11">
    <source>
        <dbReference type="EMBL" id="KAF2149132.1"/>
    </source>
</evidence>
<dbReference type="InterPro" id="IPR021109">
    <property type="entry name" value="Peptidase_aspartic_dom_sf"/>
</dbReference>
<dbReference type="SUPFAM" id="SSF50630">
    <property type="entry name" value="Acid proteases"/>
    <property type="match status" value="1"/>
</dbReference>
<reference evidence="11" key="1">
    <citation type="journal article" date="2020" name="Stud. Mycol.">
        <title>101 Dothideomycetes genomes: a test case for predicting lifestyles and emergence of pathogens.</title>
        <authorList>
            <person name="Haridas S."/>
            <person name="Albert R."/>
            <person name="Binder M."/>
            <person name="Bloem J."/>
            <person name="Labutti K."/>
            <person name="Salamov A."/>
            <person name="Andreopoulos B."/>
            <person name="Baker S."/>
            <person name="Barry K."/>
            <person name="Bills G."/>
            <person name="Bluhm B."/>
            <person name="Cannon C."/>
            <person name="Castanera R."/>
            <person name="Culley D."/>
            <person name="Daum C."/>
            <person name="Ezra D."/>
            <person name="Gonzalez J."/>
            <person name="Henrissat B."/>
            <person name="Kuo A."/>
            <person name="Liang C."/>
            <person name="Lipzen A."/>
            <person name="Lutzoni F."/>
            <person name="Magnuson J."/>
            <person name="Mondo S."/>
            <person name="Nolan M."/>
            <person name="Ohm R."/>
            <person name="Pangilinan J."/>
            <person name="Park H.-J."/>
            <person name="Ramirez L."/>
            <person name="Alfaro M."/>
            <person name="Sun H."/>
            <person name="Tritt A."/>
            <person name="Yoshinaga Y."/>
            <person name="Zwiers L.-H."/>
            <person name="Turgeon B."/>
            <person name="Goodwin S."/>
            <person name="Spatafora J."/>
            <person name="Crous P."/>
            <person name="Grigoriev I."/>
        </authorList>
    </citation>
    <scope>NUCLEOTIDE SEQUENCE</scope>
    <source>
        <strain evidence="11">CBS 260.36</strain>
    </source>
</reference>
<dbReference type="InterPro" id="IPR033121">
    <property type="entry name" value="PEPTIDASE_A1"/>
</dbReference>
<protein>
    <submittedName>
        <fullName evidence="11">Acid protease</fullName>
    </submittedName>
</protein>
<evidence type="ECO:0000259" key="10">
    <source>
        <dbReference type="PROSITE" id="PS51767"/>
    </source>
</evidence>
<proteinExistence type="inferred from homology"/>
<dbReference type="PRINTS" id="PR00792">
    <property type="entry name" value="PEPSIN"/>
</dbReference>
<dbReference type="PROSITE" id="PS00141">
    <property type="entry name" value="ASP_PROTEASE"/>
    <property type="match status" value="2"/>
</dbReference>
<keyword evidence="3 9" id="KW-0732">Signal</keyword>
<name>A0A9P4IWI8_9PEZI</name>
<dbReference type="Proteomes" id="UP000799439">
    <property type="component" value="Unassembled WGS sequence"/>
</dbReference>
<dbReference type="GO" id="GO:0004190">
    <property type="term" value="F:aspartic-type endopeptidase activity"/>
    <property type="evidence" value="ECO:0007669"/>
    <property type="project" value="UniProtKB-KW"/>
</dbReference>
<evidence type="ECO:0000256" key="7">
    <source>
        <dbReference type="PIRSR" id="PIRSR601461-2"/>
    </source>
</evidence>
<dbReference type="GO" id="GO:0006508">
    <property type="term" value="P:proteolysis"/>
    <property type="evidence" value="ECO:0007669"/>
    <property type="project" value="UniProtKB-KW"/>
</dbReference>